<evidence type="ECO:0000259" key="4">
    <source>
        <dbReference type="Pfam" id="PF00135"/>
    </source>
</evidence>
<evidence type="ECO:0000313" key="5">
    <source>
        <dbReference type="EMBL" id="SFN51354.1"/>
    </source>
</evidence>
<dbReference type="InParanoid" id="A0A1I4ZM77"/>
<dbReference type="PANTHER" id="PTHR43142:SF1">
    <property type="entry name" value="CARBOXYLIC ESTER HYDROLASE"/>
    <property type="match status" value="1"/>
</dbReference>
<dbReference type="EC" id="3.1.1.-" evidence="3"/>
<evidence type="ECO:0000256" key="1">
    <source>
        <dbReference type="ARBA" id="ARBA00005964"/>
    </source>
</evidence>
<comment type="similarity">
    <text evidence="1 3">Belongs to the type-B carboxylesterase/lipase family.</text>
</comment>
<accession>A0A1I4ZM77</accession>
<keyword evidence="6" id="KW-1185">Reference proteome</keyword>
<dbReference type="RefSeq" id="WP_075020287.1">
    <property type="nucleotide sequence ID" value="NZ_FOVH01000002.1"/>
</dbReference>
<name>A0A1I4ZM77_9ACTN</name>
<dbReference type="AlphaFoldDB" id="A0A1I4ZM77"/>
<dbReference type="InterPro" id="IPR002018">
    <property type="entry name" value="CarbesteraseB"/>
</dbReference>
<dbReference type="GO" id="GO:0016787">
    <property type="term" value="F:hydrolase activity"/>
    <property type="evidence" value="ECO:0007669"/>
    <property type="project" value="UniProtKB-KW"/>
</dbReference>
<keyword evidence="2 3" id="KW-0378">Hydrolase</keyword>
<evidence type="ECO:0000256" key="2">
    <source>
        <dbReference type="ARBA" id="ARBA00022801"/>
    </source>
</evidence>
<evidence type="ECO:0000256" key="3">
    <source>
        <dbReference type="RuleBase" id="RU361235"/>
    </source>
</evidence>
<sequence length="524" mass="56058">MRLTGISLLASALLLAGAAPAVAQQRPTDPSAVVRTDRGLVRGQPQPGYRLFQGIPYAAPPTGSLRWRPPQPVRPWQGTYDATSPRSQCAQLAPPYGGDTTYGEDCLYLNVTTPDRAHRRHGLPVMVWVHGGGNTTGSGSVYNAAKLAVDGDVVVVTVNYRLGPLGWLAHPGLENGADRRYQAGNYGLLDQQAALRWAQRNARAFGGDPRNVTLFGESAGAADSCANLASPSAAGLFHKVIPESFSCATPVRTEASAEADAASLAKAVGCDQGSPVDNAACLRDVPVKTLLETFDAAGMSAGPVAGGDRVLPLQPEKAIEQGRFNRVPVMHGNTLDEMRLYVSLLHPNPMTEAQYESIVRSTYGDAAGAVLARYPARNYSDPRIALATIQTDAGGALSTCLHQDAFQLLERAGVPVYAYQFADRTAPPLIDVPGFDEGAEHATELTFLFPGLLGELDPRQQRLSDAMVGYWTSFAWNGRPKARHAPHWPRFRSPGDVLSLAPGARGIHRTDTSRTSNCAFWDSL</sequence>
<reference evidence="5 6" key="1">
    <citation type="submission" date="2016-10" db="EMBL/GenBank/DDBJ databases">
        <authorList>
            <person name="de Groot N.N."/>
        </authorList>
    </citation>
    <scope>NUCLEOTIDE SEQUENCE [LARGE SCALE GENOMIC DNA]</scope>
    <source>
        <strain evidence="5 6">DSM 43067</strain>
    </source>
</reference>
<dbReference type="InterPro" id="IPR029058">
    <property type="entry name" value="AB_hydrolase_fold"/>
</dbReference>
<dbReference type="PROSITE" id="PS00122">
    <property type="entry name" value="CARBOXYLESTERASE_B_1"/>
    <property type="match status" value="1"/>
</dbReference>
<feature type="signal peptide" evidence="3">
    <location>
        <begin position="1"/>
        <end position="23"/>
    </location>
</feature>
<gene>
    <name evidence="5" type="ORF">SAMN04489713_102258</name>
</gene>
<dbReference type="Pfam" id="PF00135">
    <property type="entry name" value="COesterase"/>
    <property type="match status" value="1"/>
</dbReference>
<dbReference type="SUPFAM" id="SSF53474">
    <property type="entry name" value="alpha/beta-Hydrolases"/>
    <property type="match status" value="1"/>
</dbReference>
<proteinExistence type="inferred from homology"/>
<protein>
    <recommendedName>
        <fullName evidence="3">Carboxylic ester hydrolase</fullName>
        <ecNumber evidence="3">3.1.1.-</ecNumber>
    </recommendedName>
</protein>
<dbReference type="Gene3D" id="3.40.50.1820">
    <property type="entry name" value="alpha/beta hydrolase"/>
    <property type="match status" value="1"/>
</dbReference>
<dbReference type="InterPro" id="IPR019826">
    <property type="entry name" value="Carboxylesterase_B_AS"/>
</dbReference>
<dbReference type="ESTHER" id="9acto-u2mt05">
    <property type="family name" value="Carb_B_Bacteria"/>
</dbReference>
<dbReference type="Proteomes" id="UP000183413">
    <property type="component" value="Unassembled WGS sequence"/>
</dbReference>
<evidence type="ECO:0000313" key="6">
    <source>
        <dbReference type="Proteomes" id="UP000183413"/>
    </source>
</evidence>
<organism evidence="5 6">
    <name type="scientific">Actinomadura madurae</name>
    <dbReference type="NCBI Taxonomy" id="1993"/>
    <lineage>
        <taxon>Bacteria</taxon>
        <taxon>Bacillati</taxon>
        <taxon>Actinomycetota</taxon>
        <taxon>Actinomycetes</taxon>
        <taxon>Streptosporangiales</taxon>
        <taxon>Thermomonosporaceae</taxon>
        <taxon>Actinomadura</taxon>
    </lineage>
</organism>
<keyword evidence="3" id="KW-0732">Signal</keyword>
<feature type="domain" description="Carboxylesterase type B" evidence="4">
    <location>
        <begin position="31"/>
        <end position="521"/>
    </location>
</feature>
<feature type="chain" id="PRO_5010003764" description="Carboxylic ester hydrolase" evidence="3">
    <location>
        <begin position="24"/>
        <end position="524"/>
    </location>
</feature>
<dbReference type="STRING" id="1993.SAMN04489713_102258"/>
<dbReference type="EMBL" id="FOVH01000002">
    <property type="protein sequence ID" value="SFN51354.1"/>
    <property type="molecule type" value="Genomic_DNA"/>
</dbReference>
<dbReference type="eggNOG" id="COG2272">
    <property type="taxonomic scope" value="Bacteria"/>
</dbReference>
<dbReference type="PANTHER" id="PTHR43142">
    <property type="entry name" value="CARBOXYLIC ESTER HYDROLASE"/>
    <property type="match status" value="1"/>
</dbReference>